<evidence type="ECO:0000313" key="7">
    <source>
        <dbReference type="EnsemblMetazoa" id="XP_020911400.1"/>
    </source>
</evidence>
<dbReference type="OrthoDB" id="5986578at2759"/>
<dbReference type="GO" id="GO:0046872">
    <property type="term" value="F:metal ion binding"/>
    <property type="evidence" value="ECO:0007669"/>
    <property type="project" value="UniProtKB-KW"/>
</dbReference>
<protein>
    <recommendedName>
        <fullName evidence="6">Apple domain-containing protein</fullName>
    </recommendedName>
</protein>
<dbReference type="SUPFAM" id="SSF57414">
    <property type="entry name" value="Hairpin loop containing domain-like"/>
    <property type="match status" value="1"/>
</dbReference>
<keyword evidence="5" id="KW-0732">Signal</keyword>
<feature type="domain" description="Apple" evidence="6">
    <location>
        <begin position="13"/>
        <end position="105"/>
    </location>
</feature>
<sequence>MLFLLVVLCFETCSASVKSDNRFRDAVFIPHKGMALMNHVISSHHVTSPIDCSFFCSSHDKCKSYNYKPRGAGDSDICQLNNATRRTNSASYKPDAGFVHYFDQSESFKSCLDHFRNGAKENGIYTITDISGDSYPVFCDLTSEPRFAWTLILSQAFRNRNLAAFCSKPLPQNYPLNADSPNWEAYRLSLGRMQRLSQQSTHVRVTTSFPEYNVEFRDYFRTKLSHFDILSFYGSKSCFFMEIIDVRNHKGFNVTVGFWQLEAEFLHTDTEHKTCQFDASRGSLGSENNFGSYCQANCVNPVFRGCEKDDSTTNYWFGGYM</sequence>
<dbReference type="SUPFAM" id="SSF56496">
    <property type="entry name" value="Fibrinogen C-terminal domain-like"/>
    <property type="match status" value="1"/>
</dbReference>
<dbReference type="Gene3D" id="3.90.215.10">
    <property type="entry name" value="Gamma Fibrinogen, chain A, domain 1"/>
    <property type="match status" value="1"/>
</dbReference>
<evidence type="ECO:0000256" key="1">
    <source>
        <dbReference type="ARBA" id="ARBA00022723"/>
    </source>
</evidence>
<dbReference type="PANTHER" id="PTHR16146">
    <property type="entry name" value="INTELECTIN"/>
    <property type="match status" value="1"/>
</dbReference>
<dbReference type="AlphaFoldDB" id="A0A913XYU5"/>
<organism evidence="7 8">
    <name type="scientific">Exaiptasia diaphana</name>
    <name type="common">Tropical sea anemone</name>
    <name type="synonym">Aiptasia pulchella</name>
    <dbReference type="NCBI Taxonomy" id="2652724"/>
    <lineage>
        <taxon>Eukaryota</taxon>
        <taxon>Metazoa</taxon>
        <taxon>Cnidaria</taxon>
        <taxon>Anthozoa</taxon>
        <taxon>Hexacorallia</taxon>
        <taxon>Actiniaria</taxon>
        <taxon>Aiptasiidae</taxon>
        <taxon>Exaiptasia</taxon>
    </lineage>
</organism>
<keyword evidence="2" id="KW-0430">Lectin</keyword>
<dbReference type="GO" id="GO:0070492">
    <property type="term" value="F:oligosaccharide binding"/>
    <property type="evidence" value="ECO:0007669"/>
    <property type="project" value="TreeGrafter"/>
</dbReference>
<dbReference type="InterPro" id="IPR036056">
    <property type="entry name" value="Fibrinogen-like_C"/>
</dbReference>
<evidence type="ECO:0000259" key="6">
    <source>
        <dbReference type="PROSITE" id="PS50948"/>
    </source>
</evidence>
<evidence type="ECO:0000256" key="4">
    <source>
        <dbReference type="ARBA" id="ARBA00023157"/>
    </source>
</evidence>
<dbReference type="GO" id="GO:0005615">
    <property type="term" value="C:extracellular space"/>
    <property type="evidence" value="ECO:0007669"/>
    <property type="project" value="TreeGrafter"/>
</dbReference>
<reference evidence="7" key="1">
    <citation type="submission" date="2022-11" db="UniProtKB">
        <authorList>
            <consortium name="EnsemblMetazoa"/>
        </authorList>
    </citation>
    <scope>IDENTIFICATION</scope>
</reference>
<dbReference type="EnsemblMetazoa" id="XM_021055741.2">
    <property type="protein sequence ID" value="XP_020911400.1"/>
    <property type="gene ID" value="LOC110249158"/>
</dbReference>
<evidence type="ECO:0000256" key="2">
    <source>
        <dbReference type="ARBA" id="ARBA00022734"/>
    </source>
</evidence>
<evidence type="ECO:0000313" key="8">
    <source>
        <dbReference type="Proteomes" id="UP000887567"/>
    </source>
</evidence>
<dbReference type="Pfam" id="PF00024">
    <property type="entry name" value="PAN_1"/>
    <property type="match status" value="1"/>
</dbReference>
<keyword evidence="4" id="KW-1015">Disulfide bond</keyword>
<dbReference type="Proteomes" id="UP000887567">
    <property type="component" value="Unplaced"/>
</dbReference>
<keyword evidence="8" id="KW-1185">Reference proteome</keyword>
<dbReference type="InterPro" id="IPR003609">
    <property type="entry name" value="Pan_app"/>
</dbReference>
<evidence type="ECO:0000256" key="5">
    <source>
        <dbReference type="SAM" id="SignalP"/>
    </source>
</evidence>
<dbReference type="KEGG" id="epa:110249158"/>
<keyword evidence="1" id="KW-0479">Metal-binding</keyword>
<dbReference type="PROSITE" id="PS50948">
    <property type="entry name" value="PAN"/>
    <property type="match status" value="1"/>
</dbReference>
<dbReference type="GeneID" id="110249158"/>
<evidence type="ECO:0000256" key="3">
    <source>
        <dbReference type="ARBA" id="ARBA00022837"/>
    </source>
</evidence>
<dbReference type="InterPro" id="IPR014716">
    <property type="entry name" value="Fibrinogen_a/b/g_C_1"/>
</dbReference>
<accession>A0A913XYU5</accession>
<proteinExistence type="predicted"/>
<feature type="chain" id="PRO_5037080481" description="Apple domain-containing protein" evidence="5">
    <location>
        <begin position="16"/>
        <end position="321"/>
    </location>
</feature>
<keyword evidence="3" id="KW-0106">Calcium</keyword>
<feature type="signal peptide" evidence="5">
    <location>
        <begin position="1"/>
        <end position="15"/>
    </location>
</feature>
<dbReference type="RefSeq" id="XP_020911400.1">
    <property type="nucleotide sequence ID" value="XM_021055741.2"/>
</dbReference>
<dbReference type="Gene3D" id="3.50.4.10">
    <property type="entry name" value="Hepatocyte Growth Factor"/>
    <property type="match status" value="1"/>
</dbReference>
<name>A0A913XYU5_EXADI</name>
<dbReference type="PANTHER" id="PTHR16146:SF53">
    <property type="entry name" value="APPLE DOMAIN-CONTAINING PROTEIN"/>
    <property type="match status" value="1"/>
</dbReference>